<evidence type="ECO:0000256" key="7">
    <source>
        <dbReference type="ARBA" id="ARBA00023015"/>
    </source>
</evidence>
<keyword evidence="5 11" id="KW-0408">Iron</keyword>
<feature type="binding site" evidence="11">
    <location>
        <position position="108"/>
    </location>
    <ligand>
        <name>[4Fe-4S] cluster</name>
        <dbReference type="ChEBI" id="CHEBI:49883"/>
    </ligand>
</feature>
<comment type="cofactor">
    <cofactor evidence="11">
        <name>[4Fe-4S] cluster</name>
        <dbReference type="ChEBI" id="CHEBI:49883"/>
    </cofactor>
    <text evidence="11">Binds 1 [4Fe-4S] cluster per subunit. Following nitrosylation of the [4Fe-4S] cluster binds 1 [4Fe-8(NO)] cluster per subunit.</text>
</comment>
<feature type="region of interest" description="Disordered" evidence="12">
    <location>
        <begin position="1"/>
        <end position="85"/>
    </location>
</feature>
<evidence type="ECO:0000256" key="12">
    <source>
        <dbReference type="SAM" id="MobiDB-lite"/>
    </source>
</evidence>
<evidence type="ECO:0000256" key="6">
    <source>
        <dbReference type="ARBA" id="ARBA00023014"/>
    </source>
</evidence>
<dbReference type="Proteomes" id="UP001501866">
    <property type="component" value="Unassembled WGS sequence"/>
</dbReference>
<evidence type="ECO:0000313" key="14">
    <source>
        <dbReference type="EMBL" id="GAA3177193.1"/>
    </source>
</evidence>
<evidence type="ECO:0000256" key="3">
    <source>
        <dbReference type="ARBA" id="ARBA00022485"/>
    </source>
</evidence>
<sequence length="170" mass="18785">MKHRRAAVRGRTAGRHHRAVAAGRRGGEGGAAKEGRGEEEADRGEEEAGRGERRRAGGADRETRRRPGEGRRVEPALIERFSPPGTLPAMHIETLRSPDLAWQEEALCAQTGGDFFFPDPGSSVREAKRICGLCPIRATCLEYAMTHDMRFGVWGGLSEKERLELRRAGR</sequence>
<evidence type="ECO:0000256" key="9">
    <source>
        <dbReference type="ARBA" id="ARBA00023157"/>
    </source>
</evidence>
<keyword evidence="10 11" id="KW-0804">Transcription</keyword>
<evidence type="ECO:0000256" key="11">
    <source>
        <dbReference type="HAMAP-Rule" id="MF_01479"/>
    </source>
</evidence>
<comment type="function">
    <text evidence="11">Acts as a transcriptional regulator. Probably redox-responsive. The apo- but not holo-form probably binds DNA.</text>
</comment>
<keyword evidence="3 11" id="KW-0004">4Fe-4S</keyword>
<reference evidence="15" key="1">
    <citation type="journal article" date="2019" name="Int. J. Syst. Evol. Microbiol.">
        <title>The Global Catalogue of Microorganisms (GCM) 10K type strain sequencing project: providing services to taxonomists for standard genome sequencing and annotation.</title>
        <authorList>
            <consortium name="The Broad Institute Genomics Platform"/>
            <consortium name="The Broad Institute Genome Sequencing Center for Infectious Disease"/>
            <person name="Wu L."/>
            <person name="Ma J."/>
        </authorList>
    </citation>
    <scope>NUCLEOTIDE SEQUENCE [LARGE SCALE GENOMIC DNA]</scope>
    <source>
        <strain evidence="15">JCM 9095</strain>
    </source>
</reference>
<comment type="subcellular location">
    <subcellularLocation>
        <location evidence="1 11">Cytoplasm</location>
    </subcellularLocation>
</comment>
<keyword evidence="8 11" id="KW-0238">DNA-binding</keyword>
<keyword evidence="15" id="KW-1185">Reference proteome</keyword>
<keyword evidence="11" id="KW-0963">Cytoplasm</keyword>
<dbReference type="PANTHER" id="PTHR38839">
    <property type="entry name" value="TRANSCRIPTIONAL REGULATOR WHID-RELATED"/>
    <property type="match status" value="1"/>
</dbReference>
<feature type="binding site" evidence="11">
    <location>
        <position position="134"/>
    </location>
    <ligand>
        <name>[4Fe-4S] cluster</name>
        <dbReference type="ChEBI" id="CHEBI:49883"/>
    </ligand>
</feature>
<evidence type="ECO:0000256" key="2">
    <source>
        <dbReference type="ARBA" id="ARBA00006597"/>
    </source>
</evidence>
<name>A0ABP6PFI6_9ACTN</name>
<evidence type="ECO:0000256" key="5">
    <source>
        <dbReference type="ARBA" id="ARBA00023004"/>
    </source>
</evidence>
<feature type="compositionally biased region" description="Basic residues" evidence="12">
    <location>
        <begin position="1"/>
        <end position="19"/>
    </location>
</feature>
<comment type="PTM">
    <text evidence="11">The Fe-S cluster can be nitrosylated by nitric oxide (NO).</text>
</comment>
<organism evidence="14 15">
    <name type="scientific">Streptomyces virens</name>
    <dbReference type="NCBI Taxonomy" id="285572"/>
    <lineage>
        <taxon>Bacteria</taxon>
        <taxon>Bacillati</taxon>
        <taxon>Actinomycetota</taxon>
        <taxon>Actinomycetes</taxon>
        <taxon>Kitasatosporales</taxon>
        <taxon>Streptomycetaceae</taxon>
        <taxon>Streptomyces</taxon>
    </lineage>
</organism>
<dbReference type="PANTHER" id="PTHR38839:SF4">
    <property type="entry name" value="TRANSCRIPTIONAL REGULATOR WHIB"/>
    <property type="match status" value="1"/>
</dbReference>
<proteinExistence type="inferred from homology"/>
<feature type="binding site" evidence="11">
    <location>
        <position position="140"/>
    </location>
    <ligand>
        <name>[4Fe-4S] cluster</name>
        <dbReference type="ChEBI" id="CHEBI:49883"/>
    </ligand>
</feature>
<feature type="binding site" evidence="11">
    <location>
        <position position="131"/>
    </location>
    <ligand>
        <name>[4Fe-4S] cluster</name>
        <dbReference type="ChEBI" id="CHEBI:49883"/>
    </ligand>
</feature>
<dbReference type="InterPro" id="IPR003482">
    <property type="entry name" value="Whib"/>
</dbReference>
<gene>
    <name evidence="11" type="primary">whiB</name>
    <name evidence="14" type="ORF">GCM10010451_27710</name>
</gene>
<accession>A0ABP6PFI6</accession>
<dbReference type="EMBL" id="BAAAUH010000017">
    <property type="protein sequence ID" value="GAA3177193.1"/>
    <property type="molecule type" value="Genomic_DNA"/>
</dbReference>
<dbReference type="InterPro" id="IPR034768">
    <property type="entry name" value="4FE4S_WBL"/>
</dbReference>
<feature type="compositionally biased region" description="Basic and acidic residues" evidence="12">
    <location>
        <begin position="46"/>
        <end position="74"/>
    </location>
</feature>
<feature type="compositionally biased region" description="Basic and acidic residues" evidence="12">
    <location>
        <begin position="25"/>
        <end position="38"/>
    </location>
</feature>
<dbReference type="Pfam" id="PF02467">
    <property type="entry name" value="Whib"/>
    <property type="match status" value="1"/>
</dbReference>
<dbReference type="HAMAP" id="MF_01479">
    <property type="entry name" value="WhiB"/>
    <property type="match status" value="1"/>
</dbReference>
<comment type="similarity">
    <text evidence="2 11">Belongs to the WhiB family.</text>
</comment>
<evidence type="ECO:0000256" key="4">
    <source>
        <dbReference type="ARBA" id="ARBA00022723"/>
    </source>
</evidence>
<evidence type="ECO:0000256" key="10">
    <source>
        <dbReference type="ARBA" id="ARBA00023163"/>
    </source>
</evidence>
<evidence type="ECO:0000259" key="13">
    <source>
        <dbReference type="PROSITE" id="PS51674"/>
    </source>
</evidence>
<keyword evidence="7 11" id="KW-0805">Transcription regulation</keyword>
<evidence type="ECO:0000313" key="15">
    <source>
        <dbReference type="Proteomes" id="UP001501866"/>
    </source>
</evidence>
<keyword evidence="6 11" id="KW-0411">Iron-sulfur</keyword>
<comment type="caution">
    <text evidence="14">The sequence shown here is derived from an EMBL/GenBank/DDBJ whole genome shotgun (WGS) entry which is preliminary data.</text>
</comment>
<feature type="domain" description="4Fe-4S Wbl-type" evidence="13">
    <location>
        <begin position="107"/>
        <end position="164"/>
    </location>
</feature>
<comment type="PTM">
    <text evidence="11">Upon Fe-S cluster removal intramolecular disulfide bonds are formed.</text>
</comment>
<evidence type="ECO:0000256" key="8">
    <source>
        <dbReference type="ARBA" id="ARBA00023125"/>
    </source>
</evidence>
<dbReference type="PROSITE" id="PS51674">
    <property type="entry name" value="4FE4S_WBL"/>
    <property type="match status" value="1"/>
</dbReference>
<keyword evidence="4 11" id="KW-0479">Metal-binding</keyword>
<keyword evidence="9 11" id="KW-1015">Disulfide bond</keyword>
<protein>
    <recommendedName>
        <fullName evidence="11">Transcriptional regulator WhiB</fullName>
    </recommendedName>
</protein>
<evidence type="ECO:0000256" key="1">
    <source>
        <dbReference type="ARBA" id="ARBA00004496"/>
    </source>
</evidence>